<keyword evidence="1" id="KW-1133">Transmembrane helix</keyword>
<keyword evidence="1" id="KW-0812">Transmembrane</keyword>
<keyword evidence="4" id="KW-1185">Reference proteome</keyword>
<dbReference type="Pfam" id="PF11127">
    <property type="entry name" value="YgaP-like_TM"/>
    <property type="match status" value="1"/>
</dbReference>
<keyword evidence="1" id="KW-0472">Membrane</keyword>
<feature type="transmembrane region" description="Helical" evidence="1">
    <location>
        <begin position="12"/>
        <end position="29"/>
    </location>
</feature>
<dbReference type="Proteomes" id="UP001589590">
    <property type="component" value="Unassembled WGS sequence"/>
</dbReference>
<evidence type="ECO:0000256" key="1">
    <source>
        <dbReference type="SAM" id="Phobius"/>
    </source>
</evidence>
<dbReference type="RefSeq" id="WP_290268282.1">
    <property type="nucleotide sequence ID" value="NZ_JAUFQP010000003.1"/>
</dbReference>
<evidence type="ECO:0000313" key="3">
    <source>
        <dbReference type="EMBL" id="MFB9106581.1"/>
    </source>
</evidence>
<dbReference type="EMBL" id="JBHMFA010000018">
    <property type="protein sequence ID" value="MFB9106581.1"/>
    <property type="molecule type" value="Genomic_DNA"/>
</dbReference>
<organism evidence="3 4">
    <name type="scientific">Algibacter miyuki</name>
    <dbReference type="NCBI Taxonomy" id="1306933"/>
    <lineage>
        <taxon>Bacteria</taxon>
        <taxon>Pseudomonadati</taxon>
        <taxon>Bacteroidota</taxon>
        <taxon>Flavobacteriia</taxon>
        <taxon>Flavobacteriales</taxon>
        <taxon>Flavobacteriaceae</taxon>
        <taxon>Algibacter</taxon>
    </lineage>
</organism>
<evidence type="ECO:0000259" key="2">
    <source>
        <dbReference type="Pfam" id="PF11127"/>
    </source>
</evidence>
<comment type="caution">
    <text evidence="3">The sequence shown here is derived from an EMBL/GenBank/DDBJ whole genome shotgun (WGS) entry which is preliminary data.</text>
</comment>
<protein>
    <submittedName>
        <fullName evidence="3">DUF2892 domain-containing protein</fullName>
    </submittedName>
</protein>
<evidence type="ECO:0000313" key="4">
    <source>
        <dbReference type="Proteomes" id="UP001589590"/>
    </source>
</evidence>
<accession>A0ABV5H3V6</accession>
<name>A0ABV5H3V6_9FLAO</name>
<sequence length="68" mass="7488">MEKNIGSIDKAIRILTGITVALLYYFNIISGTLAFVLMVVAIILLVTSLINSCPIYSLLKINSTKKEK</sequence>
<dbReference type="InterPro" id="IPR021309">
    <property type="entry name" value="YgaP-like_TM"/>
</dbReference>
<proteinExistence type="predicted"/>
<feature type="domain" description="Inner membrane protein YgaP-like transmembrane" evidence="2">
    <location>
        <begin position="1"/>
        <end position="66"/>
    </location>
</feature>
<gene>
    <name evidence="3" type="ORF">ACFFU1_16860</name>
</gene>
<reference evidence="3 4" key="1">
    <citation type="submission" date="2024-09" db="EMBL/GenBank/DDBJ databases">
        <authorList>
            <person name="Sun Q."/>
            <person name="Mori K."/>
        </authorList>
    </citation>
    <scope>NUCLEOTIDE SEQUENCE [LARGE SCALE GENOMIC DNA]</scope>
    <source>
        <strain evidence="3 4">CECT 8300</strain>
    </source>
</reference>
<feature type="transmembrane region" description="Helical" evidence="1">
    <location>
        <begin position="35"/>
        <end position="59"/>
    </location>
</feature>